<gene>
    <name evidence="2" type="ORF">HH215_09295</name>
</gene>
<dbReference type="Proteomes" id="UP000502248">
    <property type="component" value="Chromosome"/>
</dbReference>
<evidence type="ECO:0008006" key="4">
    <source>
        <dbReference type="Google" id="ProtNLM"/>
    </source>
</evidence>
<keyword evidence="3" id="KW-1185">Reference proteome</keyword>
<name>A0A7Z2VHK5_9BACL</name>
<evidence type="ECO:0000313" key="2">
    <source>
        <dbReference type="EMBL" id="QJD83351.1"/>
    </source>
</evidence>
<reference evidence="2 3" key="1">
    <citation type="submission" date="2020-04" db="EMBL/GenBank/DDBJ databases">
        <title>Genome sequencing of novel species.</title>
        <authorList>
            <person name="Heo J."/>
            <person name="Kim S.-J."/>
            <person name="Kim J.-S."/>
            <person name="Hong S.-B."/>
            <person name="Kwon S.-W."/>
        </authorList>
    </citation>
    <scope>NUCLEOTIDE SEQUENCE [LARGE SCALE GENOMIC DNA]</scope>
    <source>
        <strain evidence="2 3">MFER-1</strain>
    </source>
</reference>
<sequence length="200" mass="22370">MSPWLSIVLLGVAITGYAWMMPKTTNRPKDSEFVSEAAYSQLLEDLETENRELVDAVAKFKREQDETVDRLGRRIVDMEHQLKKWSEQSPPALATMNSNPPLTVTSSFPANEIYAPTIASESLIQDSRFAAVVSEQAADLAGVETSIEPPSTTIRGRYPELLEMHDRGRSVDQIAKAMGMNKGEVQLILQLVRREDQQHA</sequence>
<dbReference type="KEGG" id="cheb:HH215_09295"/>
<dbReference type="RefSeq" id="WP_169279646.1">
    <property type="nucleotide sequence ID" value="NZ_CP051680.1"/>
</dbReference>
<protein>
    <recommendedName>
        <fullName evidence="4">DUF2802 domain-containing protein</fullName>
    </recommendedName>
</protein>
<organism evidence="2 3">
    <name type="scientific">Cohnella herbarum</name>
    <dbReference type="NCBI Taxonomy" id="2728023"/>
    <lineage>
        <taxon>Bacteria</taxon>
        <taxon>Bacillati</taxon>
        <taxon>Bacillota</taxon>
        <taxon>Bacilli</taxon>
        <taxon>Bacillales</taxon>
        <taxon>Paenibacillaceae</taxon>
        <taxon>Cohnella</taxon>
    </lineage>
</organism>
<proteinExistence type="predicted"/>
<feature type="coiled-coil region" evidence="1">
    <location>
        <begin position="36"/>
        <end position="88"/>
    </location>
</feature>
<dbReference type="EMBL" id="CP051680">
    <property type="protein sequence ID" value="QJD83351.1"/>
    <property type="molecule type" value="Genomic_DNA"/>
</dbReference>
<dbReference type="AlphaFoldDB" id="A0A7Z2VHK5"/>
<keyword evidence="1" id="KW-0175">Coiled coil</keyword>
<evidence type="ECO:0000313" key="3">
    <source>
        <dbReference type="Proteomes" id="UP000502248"/>
    </source>
</evidence>
<accession>A0A7Z2VHK5</accession>
<evidence type="ECO:0000256" key="1">
    <source>
        <dbReference type="SAM" id="Coils"/>
    </source>
</evidence>